<reference evidence="3 4" key="1">
    <citation type="submission" date="2019-03" db="EMBL/GenBank/DDBJ databases">
        <title>Draft genome sequence of Xylaria hypoxylon DSM 108379, a ubiquitous saprotrophic-parasitic fungi on hardwood.</title>
        <authorList>
            <person name="Buettner E."/>
            <person name="Leonhardt S."/>
            <person name="Gebauer A.M."/>
            <person name="Liers C."/>
            <person name="Hofrichter M."/>
            <person name="Kellner H."/>
        </authorList>
    </citation>
    <scope>NUCLEOTIDE SEQUENCE [LARGE SCALE GENOMIC DNA]</scope>
    <source>
        <strain evidence="3 4">DSM 108379</strain>
    </source>
</reference>
<proteinExistence type="predicted"/>
<sequence length="751" mass="85424">MEDIRQFLRDHEARPRNQNLLAPGIYPPNLGLEEDASSQRESDVDSRVADYGFQAWARNSKKSKPLRDPKDLLGLDNLETGLTSPSQVDLATDLEIAMNSALPNDAQTYLPLGKVETICRRDIVRRELVRTFGEDSPGLDLYTDYVCGNNDDSSQDENTSRKIFAILVLINQLHKINDFVEAGIKDRHLPFRKSGREPVGESFVLVKRPTLNKTTCEPVSCFNNWNPVEKRKFYDNQWRLLSPYFDRASDGSVGLYELDEQSIMPWVAIGEEKRGTFVPSENVGGYAKVTQVAIHPDHHAFEAKKFAIKELFEADDIPFTNEFRNLKRVQTRDHLLPVYAAYRRGPHYSFIFPWADGGSLNDLWTREPIVLKQRVSVNKDEATDAHRAQKVITWVAGQLAGLTGKFGLGFLHDTQFLEPLQPTLAVPESEKRYGIHGDIKPHNILYFEQHQNGDESGLGLFKISDFGLTGFHSALTRSRQPPTGPHSPTYRAPEYGMSEAYLSRKYDIWGLGCVLLQFLTWLIKGPHGLRQFDQVRFDEMDETNLNFKEDKFFKSIRAEDAGHKSSVQSHIDELQSKVTEGNYLHDCLKLIRTRMLRIDVTKRADCKEVHECLAEYYERCLQDTKYGADILSTFDEPTPNPPPFTPPIFISSDSLEAQYETYSGVNGDRGSNISAIQTANRVSTDDNASHTKHKEVTDRVVLAVPQQTGLVPRPNGTEAEKKRKRNDVKRILSYLKFSRVVSRLRRGTNRS</sequence>
<protein>
    <recommendedName>
        <fullName evidence="2">Protein kinase domain-containing protein</fullName>
    </recommendedName>
</protein>
<dbReference type="InterPro" id="IPR011009">
    <property type="entry name" value="Kinase-like_dom_sf"/>
</dbReference>
<gene>
    <name evidence="3" type="ORF">E0Z10_g451</name>
</gene>
<dbReference type="OrthoDB" id="4062651at2759"/>
<comment type="caution">
    <text evidence="3">The sequence shown here is derived from an EMBL/GenBank/DDBJ whole genome shotgun (WGS) entry which is preliminary data.</text>
</comment>
<dbReference type="Gene3D" id="1.10.510.10">
    <property type="entry name" value="Transferase(Phosphotransferase) domain 1"/>
    <property type="match status" value="1"/>
</dbReference>
<name>A0A4Z0YW05_9PEZI</name>
<dbReference type="EMBL" id="SKBN01000004">
    <property type="protein sequence ID" value="TGJ88264.1"/>
    <property type="molecule type" value="Genomic_DNA"/>
</dbReference>
<dbReference type="SMART" id="SM00220">
    <property type="entry name" value="S_TKc"/>
    <property type="match status" value="1"/>
</dbReference>
<dbReference type="GO" id="GO:0004674">
    <property type="term" value="F:protein serine/threonine kinase activity"/>
    <property type="evidence" value="ECO:0007669"/>
    <property type="project" value="TreeGrafter"/>
</dbReference>
<dbReference type="Pfam" id="PF00069">
    <property type="entry name" value="Pkinase"/>
    <property type="match status" value="1"/>
</dbReference>
<dbReference type="SUPFAM" id="SSF56112">
    <property type="entry name" value="Protein kinase-like (PK-like)"/>
    <property type="match status" value="1"/>
</dbReference>
<feature type="domain" description="Protein kinase" evidence="2">
    <location>
        <begin position="275"/>
        <end position="613"/>
    </location>
</feature>
<evidence type="ECO:0000259" key="2">
    <source>
        <dbReference type="PROSITE" id="PS50011"/>
    </source>
</evidence>
<evidence type="ECO:0000256" key="1">
    <source>
        <dbReference type="SAM" id="MobiDB-lite"/>
    </source>
</evidence>
<dbReference type="CDD" id="cd00180">
    <property type="entry name" value="PKc"/>
    <property type="match status" value="1"/>
</dbReference>
<accession>A0A4Z0YW05</accession>
<feature type="region of interest" description="Disordered" evidence="1">
    <location>
        <begin position="16"/>
        <end position="44"/>
    </location>
</feature>
<evidence type="ECO:0000313" key="4">
    <source>
        <dbReference type="Proteomes" id="UP000297716"/>
    </source>
</evidence>
<dbReference type="PANTHER" id="PTHR24359:SF1">
    <property type="entry name" value="INHIBITOR OF NUCLEAR FACTOR KAPPA-B KINASE EPSILON SUBUNIT HOMOLOG 1-RELATED"/>
    <property type="match status" value="1"/>
</dbReference>
<dbReference type="InterPro" id="IPR000719">
    <property type="entry name" value="Prot_kinase_dom"/>
</dbReference>
<dbReference type="PANTHER" id="PTHR24359">
    <property type="entry name" value="SERINE/THREONINE-PROTEIN KINASE SBK1"/>
    <property type="match status" value="1"/>
</dbReference>
<dbReference type="AlphaFoldDB" id="A0A4Z0YW05"/>
<dbReference type="Proteomes" id="UP000297716">
    <property type="component" value="Unassembled WGS sequence"/>
</dbReference>
<organism evidence="3 4">
    <name type="scientific">Xylaria hypoxylon</name>
    <dbReference type="NCBI Taxonomy" id="37992"/>
    <lineage>
        <taxon>Eukaryota</taxon>
        <taxon>Fungi</taxon>
        <taxon>Dikarya</taxon>
        <taxon>Ascomycota</taxon>
        <taxon>Pezizomycotina</taxon>
        <taxon>Sordariomycetes</taxon>
        <taxon>Xylariomycetidae</taxon>
        <taxon>Xylariales</taxon>
        <taxon>Xylariaceae</taxon>
        <taxon>Xylaria</taxon>
    </lineage>
</organism>
<dbReference type="PROSITE" id="PS50011">
    <property type="entry name" value="PROTEIN_KINASE_DOM"/>
    <property type="match status" value="1"/>
</dbReference>
<dbReference type="GO" id="GO:0005524">
    <property type="term" value="F:ATP binding"/>
    <property type="evidence" value="ECO:0007669"/>
    <property type="project" value="InterPro"/>
</dbReference>
<keyword evidence="4" id="KW-1185">Reference proteome</keyword>
<evidence type="ECO:0000313" key="3">
    <source>
        <dbReference type="EMBL" id="TGJ88264.1"/>
    </source>
</evidence>